<dbReference type="RefSeq" id="WP_344486437.1">
    <property type="nucleotide sequence ID" value="NZ_BAAAQX010000025.1"/>
</dbReference>
<comment type="similarity">
    <text evidence="7">Belongs to the binding-protein-dependent transport system permease family.</text>
</comment>
<keyword evidence="10" id="KW-1185">Reference proteome</keyword>
<organism evidence="9 10">
    <name type="scientific">Nonomuraea monospora</name>
    <dbReference type="NCBI Taxonomy" id="568818"/>
    <lineage>
        <taxon>Bacteria</taxon>
        <taxon>Bacillati</taxon>
        <taxon>Actinomycetota</taxon>
        <taxon>Actinomycetes</taxon>
        <taxon>Streptosporangiales</taxon>
        <taxon>Streptosporangiaceae</taxon>
        <taxon>Nonomuraea</taxon>
    </lineage>
</organism>
<name>A0ABP5PNF6_9ACTN</name>
<evidence type="ECO:0000256" key="4">
    <source>
        <dbReference type="ARBA" id="ARBA00022692"/>
    </source>
</evidence>
<dbReference type="CDD" id="cd06261">
    <property type="entry name" value="TM_PBP2"/>
    <property type="match status" value="1"/>
</dbReference>
<feature type="transmembrane region" description="Helical" evidence="7">
    <location>
        <begin position="12"/>
        <end position="34"/>
    </location>
</feature>
<evidence type="ECO:0000256" key="1">
    <source>
        <dbReference type="ARBA" id="ARBA00004651"/>
    </source>
</evidence>
<dbReference type="EMBL" id="BAAAQX010000025">
    <property type="protein sequence ID" value="GAA2212268.1"/>
    <property type="molecule type" value="Genomic_DNA"/>
</dbReference>
<comment type="caution">
    <text evidence="9">The sequence shown here is derived from an EMBL/GenBank/DDBJ whole genome shotgun (WGS) entry which is preliminary data.</text>
</comment>
<dbReference type="InterPro" id="IPR000515">
    <property type="entry name" value="MetI-like"/>
</dbReference>
<reference evidence="10" key="1">
    <citation type="journal article" date="2019" name="Int. J. Syst. Evol. Microbiol.">
        <title>The Global Catalogue of Microorganisms (GCM) 10K type strain sequencing project: providing services to taxonomists for standard genome sequencing and annotation.</title>
        <authorList>
            <consortium name="The Broad Institute Genomics Platform"/>
            <consortium name="The Broad Institute Genome Sequencing Center for Infectious Disease"/>
            <person name="Wu L."/>
            <person name="Ma J."/>
        </authorList>
    </citation>
    <scope>NUCLEOTIDE SEQUENCE [LARGE SCALE GENOMIC DNA]</scope>
    <source>
        <strain evidence="10">JCM 16114</strain>
    </source>
</reference>
<keyword evidence="4 7" id="KW-0812">Transmembrane</keyword>
<keyword evidence="5 7" id="KW-1133">Transmembrane helix</keyword>
<feature type="domain" description="ABC transmembrane type-1" evidence="8">
    <location>
        <begin position="72"/>
        <end position="266"/>
    </location>
</feature>
<dbReference type="PANTHER" id="PTHR43744">
    <property type="entry name" value="ABC TRANSPORTER PERMEASE PROTEIN MG189-RELATED-RELATED"/>
    <property type="match status" value="1"/>
</dbReference>
<feature type="transmembrane region" description="Helical" evidence="7">
    <location>
        <begin position="71"/>
        <end position="97"/>
    </location>
</feature>
<dbReference type="PANTHER" id="PTHR43744:SF12">
    <property type="entry name" value="ABC TRANSPORTER PERMEASE PROTEIN MG189-RELATED"/>
    <property type="match status" value="1"/>
</dbReference>
<evidence type="ECO:0000313" key="10">
    <source>
        <dbReference type="Proteomes" id="UP001499843"/>
    </source>
</evidence>
<evidence type="ECO:0000256" key="7">
    <source>
        <dbReference type="RuleBase" id="RU363032"/>
    </source>
</evidence>
<feature type="transmembrane region" description="Helical" evidence="7">
    <location>
        <begin position="143"/>
        <end position="163"/>
    </location>
</feature>
<evidence type="ECO:0000259" key="8">
    <source>
        <dbReference type="PROSITE" id="PS50928"/>
    </source>
</evidence>
<dbReference type="PROSITE" id="PS50928">
    <property type="entry name" value="ABC_TM1"/>
    <property type="match status" value="1"/>
</dbReference>
<feature type="transmembrane region" description="Helical" evidence="7">
    <location>
        <begin position="184"/>
        <end position="206"/>
    </location>
</feature>
<evidence type="ECO:0000256" key="6">
    <source>
        <dbReference type="ARBA" id="ARBA00023136"/>
    </source>
</evidence>
<evidence type="ECO:0000313" key="9">
    <source>
        <dbReference type="EMBL" id="GAA2212268.1"/>
    </source>
</evidence>
<keyword evidence="3" id="KW-1003">Cell membrane</keyword>
<protein>
    <submittedName>
        <fullName evidence="9">Carbohydrate ABC transporter permease</fullName>
    </submittedName>
</protein>
<feature type="transmembrane region" description="Helical" evidence="7">
    <location>
        <begin position="245"/>
        <end position="266"/>
    </location>
</feature>
<keyword evidence="2 7" id="KW-0813">Transport</keyword>
<accession>A0ABP5PNF6</accession>
<dbReference type="InterPro" id="IPR035906">
    <property type="entry name" value="MetI-like_sf"/>
</dbReference>
<keyword evidence="6 7" id="KW-0472">Membrane</keyword>
<dbReference type="Proteomes" id="UP001499843">
    <property type="component" value="Unassembled WGS sequence"/>
</dbReference>
<evidence type="ECO:0000256" key="3">
    <source>
        <dbReference type="ARBA" id="ARBA00022475"/>
    </source>
</evidence>
<dbReference type="Gene3D" id="1.10.3720.10">
    <property type="entry name" value="MetI-like"/>
    <property type="match status" value="1"/>
</dbReference>
<evidence type="ECO:0000256" key="2">
    <source>
        <dbReference type="ARBA" id="ARBA00022448"/>
    </source>
</evidence>
<gene>
    <name evidence="9" type="ORF">GCM10009850_077300</name>
</gene>
<comment type="subcellular location">
    <subcellularLocation>
        <location evidence="1 7">Cell membrane</location>
        <topology evidence="1 7">Multi-pass membrane protein</topology>
    </subcellularLocation>
</comment>
<evidence type="ECO:0000256" key="5">
    <source>
        <dbReference type="ARBA" id="ARBA00022989"/>
    </source>
</evidence>
<dbReference type="Pfam" id="PF00528">
    <property type="entry name" value="BPD_transp_1"/>
    <property type="match status" value="1"/>
</dbReference>
<dbReference type="SUPFAM" id="SSF161098">
    <property type="entry name" value="MetI-like"/>
    <property type="match status" value="1"/>
</dbReference>
<feature type="transmembrane region" description="Helical" evidence="7">
    <location>
        <begin position="109"/>
        <end position="131"/>
    </location>
</feature>
<sequence length="280" mass="30297">MAPVPLRLRPRHAGFAVVWLVVAFDVLVLLWMLLSSLKTAKEIFASPFSLPATWQLDNWARAWQVSEFGPAILRTVVVVAATAAGTVALAAPAAYALSRFRTRSASPLTSFFALGLGIPVQAIMLPLFVALSQVGLVNSLGGLIIVYVATSVPFAVFFLTAFFRNLPGDLEEAAAIDGATPWRTYWQIMLPLARSGIVTLLILNVIQHWSEGLLSLIFLQDPAQQTLPLALLGFLTRVQYSGADWGGLFAALGIVILPLLVIYVWLGRRIIEGMTLGSGK</sequence>
<proteinExistence type="inferred from homology"/>